<dbReference type="InterPro" id="IPR036875">
    <property type="entry name" value="Znf_CCHC_sf"/>
</dbReference>
<dbReference type="PANTHER" id="PTHR15503">
    <property type="entry name" value="LDOC1 RELATED"/>
    <property type="match status" value="1"/>
</dbReference>
<feature type="domain" description="CCHC-type" evidence="2">
    <location>
        <begin position="39"/>
        <end position="54"/>
    </location>
</feature>
<proteinExistence type="predicted"/>
<evidence type="ECO:0000313" key="3">
    <source>
        <dbReference type="EMBL" id="KAG5614829.1"/>
    </source>
</evidence>
<reference evidence="3 4" key="1">
    <citation type="submission" date="2020-09" db="EMBL/GenBank/DDBJ databases">
        <title>De no assembly of potato wild relative species, Solanum commersonii.</title>
        <authorList>
            <person name="Cho K."/>
        </authorList>
    </citation>
    <scope>NUCLEOTIDE SEQUENCE [LARGE SCALE GENOMIC DNA]</scope>
    <source>
        <strain evidence="3">LZ3.2</strain>
        <tissue evidence="3">Leaf</tissue>
    </source>
</reference>
<name>A0A9J5ZRG7_SOLCO</name>
<dbReference type="OrthoDB" id="1304922at2759"/>
<evidence type="ECO:0000259" key="2">
    <source>
        <dbReference type="PROSITE" id="PS50158"/>
    </source>
</evidence>
<dbReference type="GO" id="GO:0008270">
    <property type="term" value="F:zinc ion binding"/>
    <property type="evidence" value="ECO:0007669"/>
    <property type="project" value="UniProtKB-KW"/>
</dbReference>
<comment type="caution">
    <text evidence="3">The sequence shown here is derived from an EMBL/GenBank/DDBJ whole genome shotgun (WGS) entry which is preliminary data.</text>
</comment>
<dbReference type="Proteomes" id="UP000824120">
    <property type="component" value="Chromosome 3"/>
</dbReference>
<dbReference type="Pfam" id="PF00098">
    <property type="entry name" value="zf-CCHC"/>
    <property type="match status" value="1"/>
</dbReference>
<dbReference type="CDD" id="cd00303">
    <property type="entry name" value="retropepsin_like"/>
    <property type="match status" value="1"/>
</dbReference>
<protein>
    <recommendedName>
        <fullName evidence="2">CCHC-type domain-containing protein</fullName>
    </recommendedName>
</protein>
<organism evidence="3 4">
    <name type="scientific">Solanum commersonii</name>
    <name type="common">Commerson's wild potato</name>
    <name type="synonym">Commerson's nightshade</name>
    <dbReference type="NCBI Taxonomy" id="4109"/>
    <lineage>
        <taxon>Eukaryota</taxon>
        <taxon>Viridiplantae</taxon>
        <taxon>Streptophyta</taxon>
        <taxon>Embryophyta</taxon>
        <taxon>Tracheophyta</taxon>
        <taxon>Spermatophyta</taxon>
        <taxon>Magnoliopsida</taxon>
        <taxon>eudicotyledons</taxon>
        <taxon>Gunneridae</taxon>
        <taxon>Pentapetalae</taxon>
        <taxon>asterids</taxon>
        <taxon>lamiids</taxon>
        <taxon>Solanales</taxon>
        <taxon>Solanaceae</taxon>
        <taxon>Solanoideae</taxon>
        <taxon>Solaneae</taxon>
        <taxon>Solanum</taxon>
    </lineage>
</organism>
<sequence length="198" mass="21530">MLSFKHKKKGPALSFASAHQETECGRNHSGVCRDGSTGCFKCGHEGHFMKECPKNRHGDGNRGTRAQSSLVAPLDRVAPRGVILGIGGGKNRLYAIASRQEQENSPDVITGMIKFFTFDVYALLDPGASLSFVTTYVAMNFNILPEQLLEPFSVFTPIGESILGERVYRDCAISVNNKDTIADLVELGMVDFDVIVGS</sequence>
<dbReference type="Gene3D" id="4.10.60.10">
    <property type="entry name" value="Zinc finger, CCHC-type"/>
    <property type="match status" value="1"/>
</dbReference>
<dbReference type="PANTHER" id="PTHR15503:SF45">
    <property type="entry name" value="RNA-DIRECTED DNA POLYMERASE HOMOLOG"/>
    <property type="match status" value="1"/>
</dbReference>
<keyword evidence="1" id="KW-0863">Zinc-finger</keyword>
<keyword evidence="1" id="KW-0479">Metal-binding</keyword>
<keyword evidence="1" id="KW-0862">Zinc</keyword>
<gene>
    <name evidence="3" type="ORF">H5410_014653</name>
</gene>
<dbReference type="GO" id="GO:0003676">
    <property type="term" value="F:nucleic acid binding"/>
    <property type="evidence" value="ECO:0007669"/>
    <property type="project" value="InterPro"/>
</dbReference>
<dbReference type="Pfam" id="PF08284">
    <property type="entry name" value="RVP_2"/>
    <property type="match status" value="1"/>
</dbReference>
<accession>A0A9J5ZRG7</accession>
<dbReference type="AlphaFoldDB" id="A0A9J5ZRG7"/>
<evidence type="ECO:0000256" key="1">
    <source>
        <dbReference type="PROSITE-ProRule" id="PRU00047"/>
    </source>
</evidence>
<dbReference type="InterPro" id="IPR032567">
    <property type="entry name" value="RTL1-rel"/>
</dbReference>
<dbReference type="PROSITE" id="PS50158">
    <property type="entry name" value="ZF_CCHC"/>
    <property type="match status" value="1"/>
</dbReference>
<dbReference type="SUPFAM" id="SSF57756">
    <property type="entry name" value="Retrovirus zinc finger-like domains"/>
    <property type="match status" value="1"/>
</dbReference>
<dbReference type="SMART" id="SM00343">
    <property type="entry name" value="ZnF_C2HC"/>
    <property type="match status" value="1"/>
</dbReference>
<evidence type="ECO:0000313" key="4">
    <source>
        <dbReference type="Proteomes" id="UP000824120"/>
    </source>
</evidence>
<dbReference type="InterPro" id="IPR001878">
    <property type="entry name" value="Znf_CCHC"/>
</dbReference>
<dbReference type="EMBL" id="JACXVP010000003">
    <property type="protein sequence ID" value="KAG5614829.1"/>
    <property type="molecule type" value="Genomic_DNA"/>
</dbReference>
<keyword evidence="4" id="KW-1185">Reference proteome</keyword>